<gene>
    <name evidence="2" type="ORF">C1SCF055_LOCUS28871</name>
</gene>
<feature type="compositionally biased region" description="Basic residues" evidence="1">
    <location>
        <begin position="1"/>
        <end position="11"/>
    </location>
</feature>
<protein>
    <recommendedName>
        <fullName evidence="5">Glyoxalase domain-containing protein 4</fullName>
    </recommendedName>
</protein>
<dbReference type="PANTHER" id="PTHR46466">
    <property type="entry name" value="GLYOXALASE DOMAIN-CONTAINING PROTEIN 4"/>
    <property type="match status" value="1"/>
</dbReference>
<sequence>MSFKPKFRHNMKSGPYVGELGDHAASSQQPAQALPPVPEDDDLNLKAPVNEYSPGTPLPDDVEIDDDVEDKDEGLGSGLPTLEERVTGQPSASRLLDESSKRASSAGDEADSKRPKLEDAETLLFNCLDVYEAAYVLTVELDLTSNREKKKLLHHPSLFLAQKLRDCEVRYEKLRPEHRVLFDRAKTKEVNSFLANQAVRRCLNSNEELEAKQSGRLMRCRWVLTWKPTPVESLEEAQRELAENPTNTTLTQDAKKKAKARIVLLGVEHPDLLTGEHQTASPVQAVITRNISYQFIMEQGWDVEGIDMSTAFLQTLPTEESKRLWTSGVRELREALQVPEGGVLRILKDFYGSTTAPKNLFQNVDSAPNPMILVHWKSWKLKRKSIGTNDAEVQALVETEDSLFRTRLLWAEMNGAGAHDTSRNLLEASLDEVQNVPGLLGTDSKGGYDSIIVNESPLLGLSNTRAALQAFQLKESLPRCATKLIWLASDWNLSDALTKKKRECRESLEFFLKSRVWMLRFDPQFIRSARKERQIKGGPLKPFAWPGKGCERPHGFLRVSTQLVVTWTLDFAQNVLGMQVLLPSMVGCSTGDKVDSFWSKTVLGYGADSLALEVAYNDAVPKFRGEGLPGLPGGLQRLVLELTNLQGSILAAKRLGYGVENGTNGTNISVVGPDGYVFELRSASSPKRVGLQSVVLHAENLELVAAWYEELFGLTRGAHTDVAAGAIGLQLRNRSVQFIFEAIRAPALITGWDGRLTLAMPERQLSGIYAWLSQESPLSIIQPSEKLPGSPLQALLRDPAGYELCLVGDLDMAATPATSHARTSETQSSSPSGSPAVLTQRLEL</sequence>
<dbReference type="EMBL" id="CAMXCT010003190">
    <property type="protein sequence ID" value="CAI4002961.1"/>
    <property type="molecule type" value="Genomic_DNA"/>
</dbReference>
<feature type="compositionally biased region" description="Polar residues" evidence="1">
    <location>
        <begin position="816"/>
        <end position="827"/>
    </location>
</feature>
<dbReference type="InterPro" id="IPR029068">
    <property type="entry name" value="Glyas_Bleomycin-R_OHBP_Dase"/>
</dbReference>
<feature type="region of interest" description="Disordered" evidence="1">
    <location>
        <begin position="816"/>
        <end position="844"/>
    </location>
</feature>
<keyword evidence="4" id="KW-1185">Reference proteome</keyword>
<dbReference type="Proteomes" id="UP001152797">
    <property type="component" value="Unassembled WGS sequence"/>
</dbReference>
<evidence type="ECO:0000256" key="1">
    <source>
        <dbReference type="SAM" id="MobiDB-lite"/>
    </source>
</evidence>
<evidence type="ECO:0000313" key="4">
    <source>
        <dbReference type="Proteomes" id="UP001152797"/>
    </source>
</evidence>
<dbReference type="EMBL" id="CAMXCT030003190">
    <property type="protein sequence ID" value="CAL4790273.1"/>
    <property type="molecule type" value="Genomic_DNA"/>
</dbReference>
<dbReference type="InterPro" id="IPR043193">
    <property type="entry name" value="GLOD4"/>
</dbReference>
<evidence type="ECO:0000313" key="2">
    <source>
        <dbReference type="EMBL" id="CAI4002961.1"/>
    </source>
</evidence>
<dbReference type="EMBL" id="CAMXCT020003190">
    <property type="protein sequence ID" value="CAL1156336.1"/>
    <property type="molecule type" value="Genomic_DNA"/>
</dbReference>
<dbReference type="CDD" id="cd06587">
    <property type="entry name" value="VOC"/>
    <property type="match status" value="1"/>
</dbReference>
<feature type="region of interest" description="Disordered" evidence="1">
    <location>
        <begin position="1"/>
        <end position="115"/>
    </location>
</feature>
<dbReference type="AlphaFoldDB" id="A0A9P1D4Y9"/>
<reference evidence="2" key="1">
    <citation type="submission" date="2022-10" db="EMBL/GenBank/DDBJ databases">
        <authorList>
            <person name="Chen Y."/>
            <person name="Dougan E. K."/>
            <person name="Chan C."/>
            <person name="Rhodes N."/>
            <person name="Thang M."/>
        </authorList>
    </citation>
    <scope>NUCLEOTIDE SEQUENCE</scope>
</reference>
<organism evidence="2">
    <name type="scientific">Cladocopium goreaui</name>
    <dbReference type="NCBI Taxonomy" id="2562237"/>
    <lineage>
        <taxon>Eukaryota</taxon>
        <taxon>Sar</taxon>
        <taxon>Alveolata</taxon>
        <taxon>Dinophyceae</taxon>
        <taxon>Suessiales</taxon>
        <taxon>Symbiodiniaceae</taxon>
        <taxon>Cladocopium</taxon>
    </lineage>
</organism>
<feature type="compositionally biased region" description="Acidic residues" evidence="1">
    <location>
        <begin position="60"/>
        <end position="72"/>
    </location>
</feature>
<reference evidence="3" key="2">
    <citation type="submission" date="2024-04" db="EMBL/GenBank/DDBJ databases">
        <authorList>
            <person name="Chen Y."/>
            <person name="Shah S."/>
            <person name="Dougan E. K."/>
            <person name="Thang M."/>
            <person name="Chan C."/>
        </authorList>
    </citation>
    <scope>NUCLEOTIDE SEQUENCE [LARGE SCALE GENOMIC DNA]</scope>
</reference>
<accession>A0A9P1D4Y9</accession>
<comment type="caution">
    <text evidence="2">The sequence shown here is derived from an EMBL/GenBank/DDBJ whole genome shotgun (WGS) entry which is preliminary data.</text>
</comment>
<proteinExistence type="predicted"/>
<dbReference type="OrthoDB" id="406740at2759"/>
<dbReference type="SUPFAM" id="SSF54593">
    <property type="entry name" value="Glyoxalase/Bleomycin resistance protein/Dihydroxybiphenyl dioxygenase"/>
    <property type="match status" value="2"/>
</dbReference>
<evidence type="ECO:0008006" key="5">
    <source>
        <dbReference type="Google" id="ProtNLM"/>
    </source>
</evidence>
<dbReference type="PANTHER" id="PTHR46466:SF1">
    <property type="entry name" value="GLYOXALASE DOMAIN-CONTAINING PROTEIN 4"/>
    <property type="match status" value="1"/>
</dbReference>
<feature type="compositionally biased region" description="Low complexity" evidence="1">
    <location>
        <begin position="24"/>
        <end position="34"/>
    </location>
</feature>
<name>A0A9P1D4Y9_9DINO</name>
<evidence type="ECO:0000313" key="3">
    <source>
        <dbReference type="EMBL" id="CAL1156336.1"/>
    </source>
</evidence>